<dbReference type="EMBL" id="RBKU01000001">
    <property type="protein sequence ID" value="RKR80148.1"/>
    <property type="molecule type" value="Genomic_DNA"/>
</dbReference>
<keyword evidence="4" id="KW-1185">Reference proteome</keyword>
<comment type="caution">
    <text evidence="3">The sequence shown here is derived from an EMBL/GenBank/DDBJ whole genome shotgun (WGS) entry which is preliminary data.</text>
</comment>
<reference evidence="3 4" key="1">
    <citation type="submission" date="2018-10" db="EMBL/GenBank/DDBJ databases">
        <title>Genomic Encyclopedia of Archaeal and Bacterial Type Strains, Phase II (KMG-II): from individual species to whole genera.</title>
        <authorList>
            <person name="Goeker M."/>
        </authorList>
    </citation>
    <scope>NUCLEOTIDE SEQUENCE [LARGE SCALE GENOMIC DNA]</scope>
    <source>
        <strain evidence="3 4">DSM 18602</strain>
    </source>
</reference>
<dbReference type="Proteomes" id="UP000268007">
    <property type="component" value="Unassembled WGS sequence"/>
</dbReference>
<organism evidence="3 4">
    <name type="scientific">Mucilaginibacter gracilis</name>
    <dbReference type="NCBI Taxonomy" id="423350"/>
    <lineage>
        <taxon>Bacteria</taxon>
        <taxon>Pseudomonadati</taxon>
        <taxon>Bacteroidota</taxon>
        <taxon>Sphingobacteriia</taxon>
        <taxon>Sphingobacteriales</taxon>
        <taxon>Sphingobacteriaceae</taxon>
        <taxon>Mucilaginibacter</taxon>
    </lineage>
</organism>
<feature type="region of interest" description="Disordered" evidence="1">
    <location>
        <begin position="291"/>
        <end position="317"/>
    </location>
</feature>
<feature type="domain" description="MobA/VirD2-like nuclease" evidence="2">
    <location>
        <begin position="18"/>
        <end position="145"/>
    </location>
</feature>
<accession>A0A495IVX9</accession>
<evidence type="ECO:0000256" key="1">
    <source>
        <dbReference type="SAM" id="MobiDB-lite"/>
    </source>
</evidence>
<protein>
    <submittedName>
        <fullName evidence="3">Relaxase/mobilization nuclease-like protein</fullName>
    </submittedName>
</protein>
<gene>
    <name evidence="3" type="ORF">BDD43_0243</name>
</gene>
<dbReference type="OrthoDB" id="1525197at2"/>
<feature type="compositionally biased region" description="Basic residues" evidence="1">
    <location>
        <begin position="302"/>
        <end position="311"/>
    </location>
</feature>
<feature type="compositionally biased region" description="Polar residues" evidence="1">
    <location>
        <begin position="243"/>
        <end position="257"/>
    </location>
</feature>
<feature type="region of interest" description="Disordered" evidence="1">
    <location>
        <begin position="243"/>
        <end position="262"/>
    </location>
</feature>
<dbReference type="AlphaFoldDB" id="A0A495IVX9"/>
<evidence type="ECO:0000313" key="4">
    <source>
        <dbReference type="Proteomes" id="UP000268007"/>
    </source>
</evidence>
<dbReference type="Pfam" id="PF03432">
    <property type="entry name" value="Relaxase"/>
    <property type="match status" value="1"/>
</dbReference>
<evidence type="ECO:0000259" key="2">
    <source>
        <dbReference type="Pfam" id="PF03432"/>
    </source>
</evidence>
<evidence type="ECO:0000313" key="3">
    <source>
        <dbReference type="EMBL" id="RKR80148.1"/>
    </source>
</evidence>
<sequence length="317" mass="36904">MIGKIPKPGKSFKGLLQYNLMKKEATILDADGIRIDNIAHTINDFNMQRKMNPNLGQAVGHIALSWSENDIPKLNDEVMTDIAKEYLQKMKIQETQVLIVRHQDKCHPHLHIIYNRVDNNGKTIRDNFQHIKNIKVAKELTLKYGFFMAENKMQVNRQQLKGADKVKYELFDTIKQLSKQVRSLDELKQILSTRGVEMIYKFKSGTKEVQGISFSKGEYKFKGSEIDRSLSFGRLTQAIEQNKWQNESEQAKQQQPTHEPKQIQIPIYTQPLNTGCKSLLEVLLEPDYVDPMPNIYDTDERKRKRKKKPHESHKISR</sequence>
<proteinExistence type="predicted"/>
<name>A0A495IVX9_9SPHI</name>
<dbReference type="InterPro" id="IPR005094">
    <property type="entry name" value="Endonuclease_MobA/VirD2"/>
</dbReference>